<reference evidence="1 2" key="1">
    <citation type="submission" date="2014-12" db="EMBL/GenBank/DDBJ databases">
        <title>Complete genome sequence of Streptomyces vietnamensis strain GIMV4.0001, a genetic manipulable producer of the benzoisochromanequinone antibiotic granaticin.</title>
        <authorList>
            <person name="Deng M.R."/>
            <person name="Guo J."/>
            <person name="Ma L.Y."/>
            <person name="Feng G.D."/>
            <person name="Mo C.Y."/>
            <person name="Zhu H.H."/>
        </authorList>
    </citation>
    <scope>NUCLEOTIDE SEQUENCE [LARGE SCALE GENOMIC DNA]</scope>
    <source>
        <strain evidence="2">GIMV4.0001</strain>
    </source>
</reference>
<keyword evidence="2" id="KW-1185">Reference proteome</keyword>
<proteinExistence type="predicted"/>
<evidence type="ECO:0000313" key="1">
    <source>
        <dbReference type="EMBL" id="AJF69270.1"/>
    </source>
</evidence>
<protein>
    <submittedName>
        <fullName evidence="1">Uncharacterized protein</fullName>
    </submittedName>
</protein>
<dbReference type="RefSeq" id="WP_041133192.1">
    <property type="nucleotide sequence ID" value="NZ_CP010407.1"/>
</dbReference>
<evidence type="ECO:0000313" key="2">
    <source>
        <dbReference type="Proteomes" id="UP000031774"/>
    </source>
</evidence>
<dbReference type="KEGG" id="svt:SVTN_38410"/>
<accession>A0A0B5I592</accession>
<dbReference type="EMBL" id="CP010407">
    <property type="protein sequence ID" value="AJF69270.1"/>
    <property type="molecule type" value="Genomic_DNA"/>
</dbReference>
<dbReference type="STRING" id="362257.SVTN_38410"/>
<dbReference type="HOGENOM" id="CLU_2669684_0_0_11"/>
<gene>
    <name evidence="1" type="ORF">SVTN_38410</name>
</gene>
<sequence>MAREIRIEISDEAYEALERAAAEKRVDAEAYARKVLDADLTRTRFLEGARQFVADHGQVFADRFGGPAGRGADAA</sequence>
<dbReference type="Proteomes" id="UP000031774">
    <property type="component" value="Chromosome"/>
</dbReference>
<name>A0A0B5I592_9ACTN</name>
<dbReference type="AlphaFoldDB" id="A0A0B5I592"/>
<organism evidence="1 2">
    <name type="scientific">Streptomyces vietnamensis</name>
    <dbReference type="NCBI Taxonomy" id="362257"/>
    <lineage>
        <taxon>Bacteria</taxon>
        <taxon>Bacillati</taxon>
        <taxon>Actinomycetota</taxon>
        <taxon>Actinomycetes</taxon>
        <taxon>Kitasatosporales</taxon>
        <taxon>Streptomycetaceae</taxon>
        <taxon>Streptomyces</taxon>
    </lineage>
</organism>